<sequence length="29" mass="3049">MSDVIYVLLTLAVFGLLALLVGALDRGSQ</sequence>
<keyword evidence="1" id="KW-1133">Transmembrane helix</keyword>
<feature type="transmembrane region" description="Helical" evidence="1">
    <location>
        <begin position="6"/>
        <end position="24"/>
    </location>
</feature>
<reference evidence="2 3" key="1">
    <citation type="submission" date="2020-08" db="EMBL/GenBank/DDBJ databases">
        <title>Sequencing the genomes of 1000 actinobacteria strains.</title>
        <authorList>
            <person name="Klenk H.-P."/>
        </authorList>
    </citation>
    <scope>NUCLEOTIDE SEQUENCE [LARGE SCALE GENOMIC DNA]</scope>
    <source>
        <strain evidence="2 3">DSM 105498</strain>
    </source>
</reference>
<keyword evidence="1" id="KW-0472">Membrane</keyword>
<accession>A0A7W4VV48</accession>
<dbReference type="EMBL" id="JACHWR010000002">
    <property type="protein sequence ID" value="MBB3042338.1"/>
    <property type="molecule type" value="Genomic_DNA"/>
</dbReference>
<protein>
    <recommendedName>
        <fullName evidence="4">Potassium-transporting ATPase</fullName>
    </recommendedName>
</protein>
<evidence type="ECO:0000313" key="3">
    <source>
        <dbReference type="Proteomes" id="UP000589626"/>
    </source>
</evidence>
<comment type="caution">
    <text evidence="2">The sequence shown here is derived from an EMBL/GenBank/DDBJ whole genome shotgun (WGS) entry which is preliminary data.</text>
</comment>
<proteinExistence type="predicted"/>
<organism evidence="2 3">
    <name type="scientific">Nocardioides soli</name>
    <dbReference type="NCBI Taxonomy" id="1036020"/>
    <lineage>
        <taxon>Bacteria</taxon>
        <taxon>Bacillati</taxon>
        <taxon>Actinomycetota</taxon>
        <taxon>Actinomycetes</taxon>
        <taxon>Propionibacteriales</taxon>
        <taxon>Nocardioidaceae</taxon>
        <taxon>Nocardioides</taxon>
    </lineage>
</organism>
<evidence type="ECO:0000313" key="2">
    <source>
        <dbReference type="EMBL" id="MBB3042338.1"/>
    </source>
</evidence>
<name>A0A7W4VV48_9ACTN</name>
<keyword evidence="3" id="KW-1185">Reference proteome</keyword>
<evidence type="ECO:0000256" key="1">
    <source>
        <dbReference type="SAM" id="Phobius"/>
    </source>
</evidence>
<dbReference type="AlphaFoldDB" id="A0A7W4VV48"/>
<dbReference type="Proteomes" id="UP000589626">
    <property type="component" value="Unassembled WGS sequence"/>
</dbReference>
<evidence type="ECO:0008006" key="4">
    <source>
        <dbReference type="Google" id="ProtNLM"/>
    </source>
</evidence>
<gene>
    <name evidence="2" type="ORF">FHU40_002156</name>
</gene>
<keyword evidence="1" id="KW-0812">Transmembrane</keyword>